<feature type="transmembrane region" description="Helical" evidence="7">
    <location>
        <begin position="264"/>
        <end position="286"/>
    </location>
</feature>
<sequence>MKRTATSYRYLALFVLPALAVYVLFSVYPLISSVFLSFFDSDDKAAGQQFIGFDNYVYLFTNPTTSERFWNALGNNVEFFLIHLLVELPIGLLMAALLTSGVLRKSTGAYRTLLFIPATLSVVIVGFIWRLLISPLWGVVDFPLLGNELTALPTISLMSVWQYIGIPMIFLYTALLAIPHDILEAAKIDGARGWTTFWKIKFPLIAPQFGLIVILTYIWTFNGFDIIYALNGSAPGPNYSTDILGTLFYRTFFGSSGQVANLDLGATVATVIFFIILVVTAVYFFVLQRRLKTYEL</sequence>
<keyword evidence="6 7" id="KW-0472">Membrane</keyword>
<accession>A0ABT6KQN2</accession>
<gene>
    <name evidence="9" type="ORF">M2152_002331</name>
</gene>
<evidence type="ECO:0000256" key="7">
    <source>
        <dbReference type="RuleBase" id="RU363032"/>
    </source>
</evidence>
<evidence type="ECO:0000256" key="5">
    <source>
        <dbReference type="ARBA" id="ARBA00022989"/>
    </source>
</evidence>
<comment type="similarity">
    <text evidence="7">Belongs to the binding-protein-dependent transport system permease family.</text>
</comment>
<evidence type="ECO:0000256" key="2">
    <source>
        <dbReference type="ARBA" id="ARBA00022448"/>
    </source>
</evidence>
<proteinExistence type="inferred from homology"/>
<keyword evidence="10" id="KW-1185">Reference proteome</keyword>
<name>A0ABT6KQN2_9MICO</name>
<comment type="subcellular location">
    <subcellularLocation>
        <location evidence="1 7">Cell membrane</location>
        <topology evidence="1 7">Multi-pass membrane protein</topology>
    </subcellularLocation>
</comment>
<evidence type="ECO:0000313" key="9">
    <source>
        <dbReference type="EMBL" id="MDH6182149.1"/>
    </source>
</evidence>
<feature type="domain" description="ABC transmembrane type-1" evidence="8">
    <location>
        <begin position="73"/>
        <end position="283"/>
    </location>
</feature>
<dbReference type="Proteomes" id="UP001160142">
    <property type="component" value="Unassembled WGS sequence"/>
</dbReference>
<keyword evidence="3" id="KW-1003">Cell membrane</keyword>
<feature type="transmembrane region" description="Helical" evidence="7">
    <location>
        <begin position="200"/>
        <end position="220"/>
    </location>
</feature>
<feature type="transmembrane region" description="Helical" evidence="7">
    <location>
        <begin position="12"/>
        <end position="31"/>
    </location>
</feature>
<dbReference type="PROSITE" id="PS50928">
    <property type="entry name" value="ABC_TM1"/>
    <property type="match status" value="1"/>
</dbReference>
<comment type="caution">
    <text evidence="9">The sequence shown here is derived from an EMBL/GenBank/DDBJ whole genome shotgun (WGS) entry which is preliminary data.</text>
</comment>
<dbReference type="Pfam" id="PF00528">
    <property type="entry name" value="BPD_transp_1"/>
    <property type="match status" value="1"/>
</dbReference>
<dbReference type="Gene3D" id="1.10.3720.10">
    <property type="entry name" value="MetI-like"/>
    <property type="match status" value="1"/>
</dbReference>
<dbReference type="PANTHER" id="PTHR43227">
    <property type="entry name" value="BLL4140 PROTEIN"/>
    <property type="match status" value="1"/>
</dbReference>
<dbReference type="InterPro" id="IPR050809">
    <property type="entry name" value="UgpAE/MalFG_permease"/>
</dbReference>
<feature type="transmembrane region" description="Helical" evidence="7">
    <location>
        <begin position="160"/>
        <end position="179"/>
    </location>
</feature>
<dbReference type="InterPro" id="IPR035906">
    <property type="entry name" value="MetI-like_sf"/>
</dbReference>
<evidence type="ECO:0000313" key="10">
    <source>
        <dbReference type="Proteomes" id="UP001160142"/>
    </source>
</evidence>
<evidence type="ECO:0000256" key="1">
    <source>
        <dbReference type="ARBA" id="ARBA00004651"/>
    </source>
</evidence>
<organism evidence="9 10">
    <name type="scientific">Antiquaquibacter oligotrophicus</name>
    <dbReference type="NCBI Taxonomy" id="2880260"/>
    <lineage>
        <taxon>Bacteria</taxon>
        <taxon>Bacillati</taxon>
        <taxon>Actinomycetota</taxon>
        <taxon>Actinomycetes</taxon>
        <taxon>Micrococcales</taxon>
        <taxon>Microbacteriaceae</taxon>
        <taxon>Antiquaquibacter</taxon>
    </lineage>
</organism>
<evidence type="ECO:0000256" key="3">
    <source>
        <dbReference type="ARBA" id="ARBA00022475"/>
    </source>
</evidence>
<dbReference type="InterPro" id="IPR000515">
    <property type="entry name" value="MetI-like"/>
</dbReference>
<keyword evidence="5 7" id="KW-1133">Transmembrane helix</keyword>
<dbReference type="PANTHER" id="PTHR43227:SF8">
    <property type="entry name" value="DIACETYLCHITOBIOSE UPTAKE SYSTEM PERMEASE PROTEIN DASB"/>
    <property type="match status" value="1"/>
</dbReference>
<reference evidence="9 10" key="1">
    <citation type="submission" date="2023-04" db="EMBL/GenBank/DDBJ databases">
        <title>Genome Encyclopedia of Bacteria and Archaea VI: Functional Genomics of Type Strains.</title>
        <authorList>
            <person name="Whitman W."/>
        </authorList>
    </citation>
    <scope>NUCLEOTIDE SEQUENCE [LARGE SCALE GENOMIC DNA]</scope>
    <source>
        <strain evidence="9 10">SG_E_30_P1</strain>
    </source>
</reference>
<feature type="transmembrane region" description="Helical" evidence="7">
    <location>
        <begin position="115"/>
        <end position="140"/>
    </location>
</feature>
<evidence type="ECO:0000259" key="8">
    <source>
        <dbReference type="PROSITE" id="PS50928"/>
    </source>
</evidence>
<feature type="transmembrane region" description="Helical" evidence="7">
    <location>
        <begin position="80"/>
        <end position="103"/>
    </location>
</feature>
<protein>
    <submittedName>
        <fullName evidence="9">Raffinose/stachyose/melibiose transport system permease protein</fullName>
    </submittedName>
</protein>
<dbReference type="RefSeq" id="WP_322134437.1">
    <property type="nucleotide sequence ID" value="NZ_CP085036.1"/>
</dbReference>
<evidence type="ECO:0000256" key="4">
    <source>
        <dbReference type="ARBA" id="ARBA00022692"/>
    </source>
</evidence>
<keyword evidence="2 7" id="KW-0813">Transport</keyword>
<evidence type="ECO:0000256" key="6">
    <source>
        <dbReference type="ARBA" id="ARBA00023136"/>
    </source>
</evidence>
<dbReference type="SUPFAM" id="SSF161098">
    <property type="entry name" value="MetI-like"/>
    <property type="match status" value="1"/>
</dbReference>
<dbReference type="EMBL" id="JARXVQ010000001">
    <property type="protein sequence ID" value="MDH6182149.1"/>
    <property type="molecule type" value="Genomic_DNA"/>
</dbReference>
<keyword evidence="4 7" id="KW-0812">Transmembrane</keyword>
<dbReference type="CDD" id="cd06261">
    <property type="entry name" value="TM_PBP2"/>
    <property type="match status" value="1"/>
</dbReference>